<dbReference type="RefSeq" id="WP_160196179.1">
    <property type="nucleotide sequence ID" value="NZ_QXXA01000004.1"/>
</dbReference>
<dbReference type="Proteomes" id="UP000467132">
    <property type="component" value="Unassembled WGS sequence"/>
</dbReference>
<proteinExistence type="predicted"/>
<evidence type="ECO:0000313" key="2">
    <source>
        <dbReference type="Proteomes" id="UP000467132"/>
    </source>
</evidence>
<accession>A0A845QTX8</accession>
<sequence length="59" mass="6747">MKFEYKVENLRLHGMTSMVLTKEHENKLNELGEEGWEMVGFTSSASGRNIAAVFKRARS</sequence>
<evidence type="ECO:0000313" key="1">
    <source>
        <dbReference type="EMBL" id="NBI05681.1"/>
    </source>
</evidence>
<organism evidence="1 2">
    <name type="scientific">Senegalia massiliensis</name>
    <dbReference type="NCBI Taxonomy" id="1720316"/>
    <lineage>
        <taxon>Bacteria</taxon>
        <taxon>Bacillati</taxon>
        <taxon>Bacillota</taxon>
        <taxon>Clostridia</taxon>
        <taxon>Eubacteriales</taxon>
        <taxon>Clostridiaceae</taxon>
        <taxon>Senegalia</taxon>
    </lineage>
</organism>
<name>A0A845QTX8_9CLOT</name>
<keyword evidence="2" id="KW-1185">Reference proteome</keyword>
<dbReference type="OrthoDB" id="5432776at2"/>
<dbReference type="InterPro" id="IPR025234">
    <property type="entry name" value="YjzH-like"/>
</dbReference>
<dbReference type="AlphaFoldDB" id="A0A845QTX8"/>
<dbReference type="Pfam" id="PF13783">
    <property type="entry name" value="DUF4177"/>
    <property type="match status" value="1"/>
</dbReference>
<comment type="caution">
    <text evidence="1">The sequence shown here is derived from an EMBL/GenBank/DDBJ whole genome shotgun (WGS) entry which is preliminary data.</text>
</comment>
<protein>
    <submittedName>
        <fullName evidence="1">DUF4177 domain-containing protein</fullName>
    </submittedName>
</protein>
<dbReference type="EMBL" id="QXXA01000004">
    <property type="protein sequence ID" value="NBI05681.1"/>
    <property type="molecule type" value="Genomic_DNA"/>
</dbReference>
<gene>
    <name evidence="1" type="ORF">D3Z33_02280</name>
</gene>
<reference evidence="1 2" key="1">
    <citation type="submission" date="2018-08" db="EMBL/GenBank/DDBJ databases">
        <title>Murine metabolic-syndrome-specific gut microbial biobank.</title>
        <authorList>
            <person name="Liu C."/>
        </authorList>
    </citation>
    <scope>NUCLEOTIDE SEQUENCE [LARGE SCALE GENOMIC DNA]</scope>
    <source>
        <strain evidence="1 2">583</strain>
    </source>
</reference>